<proteinExistence type="predicted"/>
<feature type="transmembrane region" description="Helical" evidence="2">
    <location>
        <begin position="50"/>
        <end position="68"/>
    </location>
</feature>
<dbReference type="Proteomes" id="UP000268285">
    <property type="component" value="Unassembled WGS sequence"/>
</dbReference>
<evidence type="ECO:0000256" key="2">
    <source>
        <dbReference type="SAM" id="Phobius"/>
    </source>
</evidence>
<name>A0A498R1Y1_9MYCO</name>
<evidence type="ECO:0000313" key="3">
    <source>
        <dbReference type="EMBL" id="VBA55669.1"/>
    </source>
</evidence>
<dbReference type="EMBL" id="UPHU01000001">
    <property type="protein sequence ID" value="VBA55669.1"/>
    <property type="molecule type" value="Genomic_DNA"/>
</dbReference>
<keyword evidence="2" id="KW-0472">Membrane</keyword>
<gene>
    <name evidence="3" type="ORF">LAUMK142_05197</name>
</gene>
<evidence type="ECO:0000313" key="4">
    <source>
        <dbReference type="Proteomes" id="UP000268285"/>
    </source>
</evidence>
<sequence length="249" mass="25853">MSAVAVLLIAVGIADGWRRLSRAVWPPLVTGPVVIVACAAVCGLWHARDIVPLGLAALAAVAWEMLCLRSEHTGGHQRPALAVMVVALAVLIILSGLGSHAGGLAARWAHWVALPLGTVTPTRLLMVVGVVLLQLATGNQLIRLVLGAVGAVRPAGQPQPSDKLKGGRLLGPMERLLILSLGLGGQVGGRRGGRCGEGSHSVSRAERAEGPQWPGWHRRGDRILLGGQLRELVASSRGYGLDPGHALTG</sequence>
<dbReference type="AlphaFoldDB" id="A0A498R1Y1"/>
<keyword evidence="2" id="KW-1133">Transmembrane helix</keyword>
<reference evidence="3 4" key="1">
    <citation type="submission" date="2018-09" db="EMBL/GenBank/DDBJ databases">
        <authorList>
            <person name="Tagini F."/>
        </authorList>
    </citation>
    <scope>NUCLEOTIDE SEQUENCE [LARGE SCALE GENOMIC DNA]</scope>
    <source>
        <strain evidence="3 4">MK142</strain>
    </source>
</reference>
<protein>
    <submittedName>
        <fullName evidence="3">Uncharacterized protein</fullName>
    </submittedName>
</protein>
<feature type="transmembrane region" description="Helical" evidence="2">
    <location>
        <begin position="108"/>
        <end position="133"/>
    </location>
</feature>
<feature type="region of interest" description="Disordered" evidence="1">
    <location>
        <begin position="190"/>
        <end position="213"/>
    </location>
</feature>
<keyword evidence="2" id="KW-0812">Transmembrane</keyword>
<organism evidence="3 4">
    <name type="scientific">Mycobacterium pseudokansasii</name>
    <dbReference type="NCBI Taxonomy" id="2341080"/>
    <lineage>
        <taxon>Bacteria</taxon>
        <taxon>Bacillati</taxon>
        <taxon>Actinomycetota</taxon>
        <taxon>Actinomycetes</taxon>
        <taxon>Mycobacteriales</taxon>
        <taxon>Mycobacteriaceae</taxon>
        <taxon>Mycobacterium</taxon>
    </lineage>
</organism>
<accession>A0A498R1Y1</accession>
<keyword evidence="4" id="KW-1185">Reference proteome</keyword>
<feature type="transmembrane region" description="Helical" evidence="2">
    <location>
        <begin position="80"/>
        <end position="102"/>
    </location>
</feature>
<evidence type="ECO:0000256" key="1">
    <source>
        <dbReference type="SAM" id="MobiDB-lite"/>
    </source>
</evidence>